<keyword evidence="4 11" id="KW-1003">Cell membrane</keyword>
<evidence type="ECO:0000256" key="10">
    <source>
        <dbReference type="ARBA" id="ARBA00023136"/>
    </source>
</evidence>
<name>A0A9E9P2I5_9BURK</name>
<evidence type="ECO:0000313" key="13">
    <source>
        <dbReference type="EMBL" id="WAW09043.1"/>
    </source>
</evidence>
<proteinExistence type="inferred from homology"/>
<protein>
    <recommendedName>
        <fullName evidence="11 12">4-hydroxybenzoate octaprenyltransferase</fullName>
        <ecNumber evidence="11 12">2.5.1.39</ecNumber>
    </recommendedName>
    <alternativeName>
        <fullName evidence="11">4-HB polyprenyltransferase</fullName>
    </alternativeName>
</protein>
<evidence type="ECO:0000313" key="14">
    <source>
        <dbReference type="Proteomes" id="UP001156215"/>
    </source>
</evidence>
<comment type="subcellular location">
    <subcellularLocation>
        <location evidence="11">Cell inner membrane</location>
        <topology evidence="11">Multi-pass membrane protein</topology>
    </subcellularLocation>
    <subcellularLocation>
        <location evidence="2">Membrane</location>
        <topology evidence="2">Multi-pass membrane protein</topology>
    </subcellularLocation>
</comment>
<feature type="transmembrane region" description="Helical" evidence="11">
    <location>
        <begin position="86"/>
        <end position="106"/>
    </location>
</feature>
<evidence type="ECO:0000256" key="6">
    <source>
        <dbReference type="ARBA" id="ARBA00022679"/>
    </source>
</evidence>
<dbReference type="NCBIfam" id="TIGR01474">
    <property type="entry name" value="ubiA_proteo"/>
    <property type="match status" value="1"/>
</dbReference>
<dbReference type="Proteomes" id="UP001156215">
    <property type="component" value="Chromosome"/>
</dbReference>
<sequence>MTSRIHLYLRLIRIEKPIGYMLLMWPSLIGLWIAAGGWPGWTPFLVFTLGAVLMHSAGCAINDFADRDIDRHVKRTRDRPLTAGKIAPWEAIMVAIVLSFISFLMVLQLNALTRQLAVVGLLLAATYPWFKRFFAIPQAYLGIAFGFAYPMAFAAIQGHVPVIAWCFMLGNVFWTLAYDTEYAMVDKDDDVKIGIRTSAITFGQFDVSAVMVSYALMLFIFSLSGLHAGLGYGFITGLLAAACCMVFQYRLIRTRDRMKCLLAFRCNNLIGLALFAGILLDYALH</sequence>
<dbReference type="GO" id="GO:0008412">
    <property type="term" value="F:4-hydroxybenzoate polyprenyltransferase activity"/>
    <property type="evidence" value="ECO:0007669"/>
    <property type="project" value="UniProtKB-UniRule"/>
</dbReference>
<evidence type="ECO:0000256" key="7">
    <source>
        <dbReference type="ARBA" id="ARBA00022688"/>
    </source>
</evidence>
<feature type="transmembrane region" description="Helical" evidence="11">
    <location>
        <begin position="229"/>
        <end position="249"/>
    </location>
</feature>
<evidence type="ECO:0000256" key="1">
    <source>
        <dbReference type="ARBA" id="ARBA00001946"/>
    </source>
</evidence>
<feature type="transmembrane region" description="Helical" evidence="11">
    <location>
        <begin position="261"/>
        <end position="284"/>
    </location>
</feature>
<evidence type="ECO:0000256" key="11">
    <source>
        <dbReference type="HAMAP-Rule" id="MF_01635"/>
    </source>
</evidence>
<feature type="transmembrane region" description="Helical" evidence="11">
    <location>
        <begin position="199"/>
        <end position="223"/>
    </location>
</feature>
<dbReference type="FunFam" id="1.10.357.140:FF:000008">
    <property type="entry name" value="4-hydroxybenzoate octaprenyltransferase"/>
    <property type="match status" value="1"/>
</dbReference>
<keyword evidence="5 11" id="KW-0997">Cell inner membrane</keyword>
<evidence type="ECO:0000256" key="2">
    <source>
        <dbReference type="ARBA" id="ARBA00004141"/>
    </source>
</evidence>
<keyword evidence="14" id="KW-1185">Reference proteome</keyword>
<dbReference type="GO" id="GO:0005886">
    <property type="term" value="C:plasma membrane"/>
    <property type="evidence" value="ECO:0007669"/>
    <property type="project" value="UniProtKB-SubCell"/>
</dbReference>
<dbReference type="EC" id="2.5.1.39" evidence="11 12"/>
<dbReference type="PANTHER" id="PTHR11048">
    <property type="entry name" value="PRENYLTRANSFERASES"/>
    <property type="match status" value="1"/>
</dbReference>
<evidence type="ECO:0000256" key="3">
    <source>
        <dbReference type="ARBA" id="ARBA00005985"/>
    </source>
</evidence>
<evidence type="ECO:0000256" key="12">
    <source>
        <dbReference type="NCBIfam" id="TIGR01474"/>
    </source>
</evidence>
<dbReference type="InterPro" id="IPR030470">
    <property type="entry name" value="UbiA_prenylTrfase_CS"/>
</dbReference>
<dbReference type="AlphaFoldDB" id="A0A9E9P2I5"/>
<keyword evidence="8 11" id="KW-0812">Transmembrane</keyword>
<dbReference type="PANTHER" id="PTHR11048:SF28">
    <property type="entry name" value="4-HYDROXYBENZOATE POLYPRENYLTRANSFERASE, MITOCHONDRIAL"/>
    <property type="match status" value="1"/>
</dbReference>
<feature type="transmembrane region" description="Helical" evidence="11">
    <location>
        <begin position="162"/>
        <end position="178"/>
    </location>
</feature>
<dbReference type="Gene3D" id="1.20.120.1780">
    <property type="entry name" value="UbiA prenyltransferase"/>
    <property type="match status" value="1"/>
</dbReference>
<comment type="cofactor">
    <cofactor evidence="1 11">
        <name>Mg(2+)</name>
        <dbReference type="ChEBI" id="CHEBI:18420"/>
    </cofactor>
</comment>
<reference evidence="13" key="1">
    <citation type="journal article" date="2022" name="Front. Microbiol.">
        <title>New perspectives on an old grouping: The genomic and phenotypic variability of Oxalobacter formigenes and the implications for calcium oxalate stone prevention.</title>
        <authorList>
            <person name="Chmiel J.A."/>
            <person name="Carr C."/>
            <person name="Stuivenberg G.A."/>
            <person name="Venema R."/>
            <person name="Chanyi R.M."/>
            <person name="Al K.F."/>
            <person name="Giguere D."/>
            <person name="Say H."/>
            <person name="Akouris P.P."/>
            <person name="Dominguez Romero S.A."/>
            <person name="Kwong A."/>
            <person name="Tai V."/>
            <person name="Koval S.F."/>
            <person name="Razvi H."/>
            <person name="Bjazevic J."/>
            <person name="Burton J.P."/>
        </authorList>
    </citation>
    <scope>NUCLEOTIDE SEQUENCE</scope>
    <source>
        <strain evidence="13">WoOx3</strain>
    </source>
</reference>
<comment type="function">
    <text evidence="11">Catalyzes the prenylation of para-hydroxybenzoate (PHB) with an all-trans polyprenyl group. Mediates the second step in the final reaction sequence of ubiquinone-8 (UQ-8) biosynthesis, which is the condensation of the polyisoprenoid side chain with PHB, generating the first membrane-bound Q intermediate 3-octaprenyl-4-hydroxybenzoate.</text>
</comment>
<accession>A0A9E9P2I5</accession>
<keyword evidence="6 11" id="KW-0808">Transferase</keyword>
<dbReference type="HAMAP" id="MF_01635">
    <property type="entry name" value="UbiA"/>
    <property type="match status" value="1"/>
</dbReference>
<comment type="pathway">
    <text evidence="11">Cofactor biosynthesis; ubiquinone biosynthesis.</text>
</comment>
<dbReference type="InterPro" id="IPR044878">
    <property type="entry name" value="UbiA_sf"/>
</dbReference>
<dbReference type="RefSeq" id="WP_269308036.1">
    <property type="nucleotide sequence ID" value="NZ_CP098242.1"/>
</dbReference>
<feature type="transmembrane region" description="Helical" evidence="11">
    <location>
        <begin position="139"/>
        <end position="156"/>
    </location>
</feature>
<comment type="similarity">
    <text evidence="3 11">Belongs to the UbiA prenyltransferase family.</text>
</comment>
<comment type="catalytic activity">
    <reaction evidence="11">
        <text>all-trans-octaprenyl diphosphate + 4-hydroxybenzoate = 4-hydroxy-3-(all-trans-octaprenyl)benzoate + diphosphate</text>
        <dbReference type="Rhea" id="RHEA:27782"/>
        <dbReference type="ChEBI" id="CHEBI:1617"/>
        <dbReference type="ChEBI" id="CHEBI:17879"/>
        <dbReference type="ChEBI" id="CHEBI:33019"/>
        <dbReference type="ChEBI" id="CHEBI:57711"/>
        <dbReference type="EC" id="2.5.1.39"/>
    </reaction>
</comment>
<keyword evidence="10 11" id="KW-0472">Membrane</keyword>
<keyword evidence="11" id="KW-0460">Magnesium</keyword>
<dbReference type="CDD" id="cd13959">
    <property type="entry name" value="PT_UbiA_COQ2"/>
    <property type="match status" value="1"/>
</dbReference>
<dbReference type="FunFam" id="1.20.120.1780:FF:000001">
    <property type="entry name" value="4-hydroxybenzoate octaprenyltransferase"/>
    <property type="match status" value="1"/>
</dbReference>
<keyword evidence="7 11" id="KW-0831">Ubiquinone biosynthesis</keyword>
<dbReference type="InterPro" id="IPR039653">
    <property type="entry name" value="Prenyltransferase"/>
</dbReference>
<evidence type="ECO:0000256" key="5">
    <source>
        <dbReference type="ARBA" id="ARBA00022519"/>
    </source>
</evidence>
<gene>
    <name evidence="11 13" type="primary">ubiA</name>
    <name evidence="13" type="ORF">NB640_07035</name>
</gene>
<dbReference type="KEGG" id="ovb:NB640_07035"/>
<dbReference type="PROSITE" id="PS00943">
    <property type="entry name" value="UBIA"/>
    <property type="match status" value="1"/>
</dbReference>
<organism evidence="13 14">
    <name type="scientific">Oxalobacter vibrioformis</name>
    <dbReference type="NCBI Taxonomy" id="933080"/>
    <lineage>
        <taxon>Bacteria</taxon>
        <taxon>Pseudomonadati</taxon>
        <taxon>Pseudomonadota</taxon>
        <taxon>Betaproteobacteria</taxon>
        <taxon>Burkholderiales</taxon>
        <taxon>Oxalobacteraceae</taxon>
        <taxon>Oxalobacter</taxon>
    </lineage>
</organism>
<evidence type="ECO:0000256" key="8">
    <source>
        <dbReference type="ARBA" id="ARBA00022692"/>
    </source>
</evidence>
<dbReference type="Gene3D" id="1.10.357.140">
    <property type="entry name" value="UbiA prenyltransferase"/>
    <property type="match status" value="1"/>
</dbReference>
<dbReference type="InterPro" id="IPR000537">
    <property type="entry name" value="UbiA_prenyltransferase"/>
</dbReference>
<dbReference type="GO" id="GO:0006744">
    <property type="term" value="P:ubiquinone biosynthetic process"/>
    <property type="evidence" value="ECO:0007669"/>
    <property type="project" value="UniProtKB-UniRule"/>
</dbReference>
<dbReference type="InterPro" id="IPR006370">
    <property type="entry name" value="HB_polyprenyltransferase-like"/>
</dbReference>
<evidence type="ECO:0000256" key="4">
    <source>
        <dbReference type="ARBA" id="ARBA00022475"/>
    </source>
</evidence>
<dbReference type="EMBL" id="CP098242">
    <property type="protein sequence ID" value="WAW09043.1"/>
    <property type="molecule type" value="Genomic_DNA"/>
</dbReference>
<keyword evidence="9 11" id="KW-1133">Transmembrane helix</keyword>
<evidence type="ECO:0000256" key="9">
    <source>
        <dbReference type="ARBA" id="ARBA00022989"/>
    </source>
</evidence>
<dbReference type="Pfam" id="PF01040">
    <property type="entry name" value="UbiA"/>
    <property type="match status" value="1"/>
</dbReference>
<feature type="transmembrane region" description="Helical" evidence="11">
    <location>
        <begin position="20"/>
        <end position="38"/>
    </location>
</feature>